<dbReference type="Proteomes" id="UP001212097">
    <property type="component" value="Chromosome"/>
</dbReference>
<protein>
    <recommendedName>
        <fullName evidence="3">DUF559 domain-containing protein</fullName>
    </recommendedName>
</protein>
<evidence type="ECO:0000313" key="2">
    <source>
        <dbReference type="Proteomes" id="UP001212097"/>
    </source>
</evidence>
<accession>A0ABY7QWW4</accession>
<evidence type="ECO:0000313" key="1">
    <source>
        <dbReference type="EMBL" id="WCC79537.1"/>
    </source>
</evidence>
<name>A0ABY7QWW4_9ACTN</name>
<sequence length="307" mass="33384">MPELRRVATYRSMRAAGASRRSIENHVGTPDVTALRRGAWTITGESASVRQHQLDLLAGSQFLSPDTVFSHVTAAALHDLPLPPVGTEQLWVTQPRYGGGHRRDRLITIGRILPPEHILDDGVRRFTSVERTVVDMASEFGFETGLMVADAALRAGADASVLADVVKTCGRPRGLGHARQVVAMADGCAESPAESLIRAKWHIAGVPAPILQLVVRDSKGRFLGRVDFAWPEAGVIAEYDGRTKYGALLEPGDDIGQVIIAEKRREAAIIDKGWTVLRFTVKDLRTPTGSAQRILAALARPSRRRIA</sequence>
<gene>
    <name evidence="1" type="ORF">O6R08_08460</name>
</gene>
<dbReference type="EMBL" id="CP115668">
    <property type="protein sequence ID" value="WCC79537.1"/>
    <property type="molecule type" value="Genomic_DNA"/>
</dbReference>
<proteinExistence type="predicted"/>
<dbReference type="RefSeq" id="WP_271417733.1">
    <property type="nucleotide sequence ID" value="NZ_CP115668.1"/>
</dbReference>
<evidence type="ECO:0008006" key="3">
    <source>
        <dbReference type="Google" id="ProtNLM"/>
    </source>
</evidence>
<reference evidence="1 2" key="1">
    <citation type="submission" date="2023-06" db="EMBL/GenBank/DDBJ databases">
        <title>The Gram-positive Non-spore-bearing Anaerobic Bacilli of Human Feces.</title>
        <authorList>
            <person name="Eggerth A.H."/>
        </authorList>
    </citation>
    <scope>NUCLEOTIDE SEQUENCE [LARGE SCALE GENOMIC DNA]</scope>
    <source>
        <strain evidence="1 2">CBA3108</strain>
    </source>
</reference>
<organism evidence="1 2">
    <name type="scientific">Cutibacterium equinum</name>
    <dbReference type="NCBI Taxonomy" id="3016342"/>
    <lineage>
        <taxon>Bacteria</taxon>
        <taxon>Bacillati</taxon>
        <taxon>Actinomycetota</taxon>
        <taxon>Actinomycetes</taxon>
        <taxon>Propionibacteriales</taxon>
        <taxon>Propionibacteriaceae</taxon>
        <taxon>Cutibacterium</taxon>
    </lineage>
</organism>
<keyword evidence="2" id="KW-1185">Reference proteome</keyword>